<evidence type="ECO:0000313" key="6">
    <source>
        <dbReference type="EMBL" id="SFS10096.1"/>
    </source>
</evidence>
<sequence>MASQPLPLDDLAHILAHTQAIFPALQDQRVFLTGGTGFFGHWLLESLLHANRELSLNACATVLTRNAEAFRTRAPHIANDPAITLLEGDVRTFAYPTEHHRFVIHAATDSGGQQAQRPAYELAESILEGTRHTLKFALQTKATRLLFTSTGAVYGRNITGLTHISEEYPGAPDPLALVSSYDEAKRMSEHLCVAYSDQTHLQCSIARCFAFVGPHLPLDAHFAIGNFIRDAIAGTPIHIKGDGTPLRSYLYMADLAIWLWTMLFTAPANRAFNVGSEEQHSIGSLAHLTAHTLRPGLRVQIDGTPKAGAPVSTYVPGTQRAKQELGLTQHISTEQALLRTAAWHGFTPA</sequence>
<dbReference type="PANTHER" id="PTHR43078">
    <property type="entry name" value="UDP-GLUCURONIC ACID DECARBOXYLASE-RELATED"/>
    <property type="match status" value="1"/>
</dbReference>
<dbReference type="InterPro" id="IPR001509">
    <property type="entry name" value="Epimerase_deHydtase"/>
</dbReference>
<dbReference type="SUPFAM" id="SSF51735">
    <property type="entry name" value="NAD(P)-binding Rossmann-fold domains"/>
    <property type="match status" value="1"/>
</dbReference>
<dbReference type="OrthoDB" id="9811743at2"/>
<proteinExistence type="predicted"/>
<dbReference type="GO" id="GO:0070403">
    <property type="term" value="F:NAD+ binding"/>
    <property type="evidence" value="ECO:0007669"/>
    <property type="project" value="InterPro"/>
</dbReference>
<keyword evidence="4" id="KW-0456">Lyase</keyword>
<dbReference type="RefSeq" id="WP_089838469.1">
    <property type="nucleotide sequence ID" value="NZ_FOZL01000001.1"/>
</dbReference>
<dbReference type="InterPro" id="IPR044516">
    <property type="entry name" value="UXS-like"/>
</dbReference>
<dbReference type="GO" id="GO:0005737">
    <property type="term" value="C:cytoplasm"/>
    <property type="evidence" value="ECO:0007669"/>
    <property type="project" value="TreeGrafter"/>
</dbReference>
<dbReference type="GO" id="GO:0042732">
    <property type="term" value="P:D-xylose metabolic process"/>
    <property type="evidence" value="ECO:0007669"/>
    <property type="project" value="InterPro"/>
</dbReference>
<evidence type="ECO:0000259" key="5">
    <source>
        <dbReference type="Pfam" id="PF01370"/>
    </source>
</evidence>
<evidence type="ECO:0000256" key="3">
    <source>
        <dbReference type="ARBA" id="ARBA00023027"/>
    </source>
</evidence>
<dbReference type="AlphaFoldDB" id="A0A1I6M335"/>
<gene>
    <name evidence="6" type="ORF">SAMN05421771_1744</name>
</gene>
<keyword evidence="3" id="KW-0520">NAD</keyword>
<dbReference type="EMBL" id="FOZL01000001">
    <property type="protein sequence ID" value="SFS10096.1"/>
    <property type="molecule type" value="Genomic_DNA"/>
</dbReference>
<dbReference type="PANTHER" id="PTHR43078:SF6">
    <property type="entry name" value="UDP-GLUCURONIC ACID DECARBOXYLASE 1"/>
    <property type="match status" value="1"/>
</dbReference>
<name>A0A1I6M335_9BACT</name>
<keyword evidence="7" id="KW-1185">Reference proteome</keyword>
<protein>
    <submittedName>
        <fullName evidence="6">dTDP-glucose 4,6-dehydratase</fullName>
    </submittedName>
</protein>
<feature type="domain" description="NAD-dependent epimerase/dehydratase" evidence="5">
    <location>
        <begin position="30"/>
        <end position="275"/>
    </location>
</feature>
<dbReference type="GO" id="GO:0048040">
    <property type="term" value="F:UDP-glucuronate decarboxylase activity"/>
    <property type="evidence" value="ECO:0007669"/>
    <property type="project" value="TreeGrafter"/>
</dbReference>
<accession>A0A1I6M335</accession>
<dbReference type="STRING" id="474950.SAMN05421771_1744"/>
<dbReference type="Proteomes" id="UP000199024">
    <property type="component" value="Unassembled WGS sequence"/>
</dbReference>
<comment type="cofactor">
    <cofactor evidence="1">
        <name>NAD(+)</name>
        <dbReference type="ChEBI" id="CHEBI:57540"/>
    </cofactor>
</comment>
<evidence type="ECO:0000256" key="1">
    <source>
        <dbReference type="ARBA" id="ARBA00001911"/>
    </source>
</evidence>
<keyword evidence="2" id="KW-0210">Decarboxylase</keyword>
<organism evidence="6 7">
    <name type="scientific">Granulicella pectinivorans</name>
    <dbReference type="NCBI Taxonomy" id="474950"/>
    <lineage>
        <taxon>Bacteria</taxon>
        <taxon>Pseudomonadati</taxon>
        <taxon>Acidobacteriota</taxon>
        <taxon>Terriglobia</taxon>
        <taxon>Terriglobales</taxon>
        <taxon>Acidobacteriaceae</taxon>
        <taxon>Granulicella</taxon>
    </lineage>
</organism>
<evidence type="ECO:0000256" key="4">
    <source>
        <dbReference type="ARBA" id="ARBA00023239"/>
    </source>
</evidence>
<reference evidence="6 7" key="1">
    <citation type="submission" date="2016-10" db="EMBL/GenBank/DDBJ databases">
        <authorList>
            <person name="de Groot N.N."/>
        </authorList>
    </citation>
    <scope>NUCLEOTIDE SEQUENCE [LARGE SCALE GENOMIC DNA]</scope>
    <source>
        <strain evidence="6 7">DSM 21001</strain>
    </source>
</reference>
<evidence type="ECO:0000256" key="2">
    <source>
        <dbReference type="ARBA" id="ARBA00022793"/>
    </source>
</evidence>
<dbReference type="Gene3D" id="3.40.50.720">
    <property type="entry name" value="NAD(P)-binding Rossmann-like Domain"/>
    <property type="match status" value="1"/>
</dbReference>
<dbReference type="Gene3D" id="3.90.25.10">
    <property type="entry name" value="UDP-galactose 4-epimerase, domain 1"/>
    <property type="match status" value="1"/>
</dbReference>
<dbReference type="InterPro" id="IPR036291">
    <property type="entry name" value="NAD(P)-bd_dom_sf"/>
</dbReference>
<evidence type="ECO:0000313" key="7">
    <source>
        <dbReference type="Proteomes" id="UP000199024"/>
    </source>
</evidence>
<dbReference type="Pfam" id="PF01370">
    <property type="entry name" value="Epimerase"/>
    <property type="match status" value="1"/>
</dbReference>